<protein>
    <submittedName>
        <fullName evidence="2">Uncharacterized protein</fullName>
    </submittedName>
</protein>
<dbReference type="AlphaFoldDB" id="A0A927N061"/>
<evidence type="ECO:0000313" key="2">
    <source>
        <dbReference type="EMBL" id="MBE1610191.1"/>
    </source>
</evidence>
<name>A0A927N061_9ACTN</name>
<gene>
    <name evidence="2" type="ORF">HEB94_007039</name>
</gene>
<organism evidence="2 3">
    <name type="scientific">Actinopolymorpha pittospori</name>
    <dbReference type="NCBI Taxonomy" id="648752"/>
    <lineage>
        <taxon>Bacteria</taxon>
        <taxon>Bacillati</taxon>
        <taxon>Actinomycetota</taxon>
        <taxon>Actinomycetes</taxon>
        <taxon>Propionibacteriales</taxon>
        <taxon>Actinopolymorphaceae</taxon>
        <taxon>Actinopolymorpha</taxon>
    </lineage>
</organism>
<keyword evidence="1" id="KW-1133">Transmembrane helix</keyword>
<keyword evidence="1" id="KW-0812">Transmembrane</keyword>
<dbReference type="EMBL" id="JADBEM010000001">
    <property type="protein sequence ID" value="MBE1610191.1"/>
    <property type="molecule type" value="Genomic_DNA"/>
</dbReference>
<feature type="transmembrane region" description="Helical" evidence="1">
    <location>
        <begin position="57"/>
        <end position="79"/>
    </location>
</feature>
<evidence type="ECO:0000313" key="3">
    <source>
        <dbReference type="Proteomes" id="UP000638648"/>
    </source>
</evidence>
<dbReference type="Proteomes" id="UP000638648">
    <property type="component" value="Unassembled WGS sequence"/>
</dbReference>
<comment type="caution">
    <text evidence="2">The sequence shown here is derived from an EMBL/GenBank/DDBJ whole genome shotgun (WGS) entry which is preliminary data.</text>
</comment>
<keyword evidence="1" id="KW-0472">Membrane</keyword>
<accession>A0A927N061</accession>
<reference evidence="2" key="1">
    <citation type="submission" date="2020-10" db="EMBL/GenBank/DDBJ databases">
        <title>Sequencing the genomes of 1000 actinobacteria strains.</title>
        <authorList>
            <person name="Klenk H.-P."/>
        </authorList>
    </citation>
    <scope>NUCLEOTIDE SEQUENCE</scope>
    <source>
        <strain evidence="2">DSM 45354</strain>
    </source>
</reference>
<evidence type="ECO:0000256" key="1">
    <source>
        <dbReference type="SAM" id="Phobius"/>
    </source>
</evidence>
<feature type="transmembrane region" description="Helical" evidence="1">
    <location>
        <begin position="20"/>
        <end position="45"/>
    </location>
</feature>
<proteinExistence type="predicted"/>
<keyword evidence="3" id="KW-1185">Reference proteome</keyword>
<dbReference type="RefSeq" id="WP_202896716.1">
    <property type="nucleotide sequence ID" value="NZ_BAABJL010000131.1"/>
</dbReference>
<sequence>MTYDLHLHGRRRKLPSTLGWAVGVAVGFAPFGAIVSAAVVAAFPSHSPHPWGSAVELVLGSVVAQVVAQLTGTGFGLLLRRAVLACLATIVCPAGSVAGAGCDRSIVTRVADALRIGQTPSGGHHDDRLVAALPRHGQPVGYRPQSGRDPEVQVPPNDRRITANAGSVVSLSLRSIQNAPEPSWREERVHDTSPTRLDLELVEHRTLDGHIQELTYRPTLH</sequence>